<dbReference type="PANTHER" id="PTHR30313">
    <property type="entry name" value="DNA PRIMASE"/>
    <property type="match status" value="1"/>
</dbReference>
<sequence>MLSDFIALLGEPVRRPDRRGWATWFCPFHNDTHTPNFGGNVVKGNWRCMTCGASGPSPTVLARRLGKNLSSRYYYQPRPQVELTPTPMELGEAIKIAQDKIHLGRDYLSSRGIDMKTARRLGLGFGVQIKPSQVHLATIQAARSAGLINDDGYWRWNSGIIWAEPPENPFFVQIRTTRPERKLKYMTHGPIVQPAGSWLVPLVDPQKIILVEGLFDMIALNQVFLDEARQAVALAVLGTSPSEASARAIKNLTEGKEVIIVPDPDEGGKIMENNLKRILPEARVVFPPANLDPDEAVLEGWRPI</sequence>
<dbReference type="InterPro" id="IPR006171">
    <property type="entry name" value="TOPRIM_dom"/>
</dbReference>
<dbReference type="InterPro" id="IPR034154">
    <property type="entry name" value="TOPRIM_DnaG/twinkle"/>
</dbReference>
<dbReference type="InterPro" id="IPR050219">
    <property type="entry name" value="DnaG_primase"/>
</dbReference>
<gene>
    <name evidence="8" type="ORF">QYE77_14660</name>
</gene>
<evidence type="ECO:0000256" key="6">
    <source>
        <dbReference type="ARBA" id="ARBA00023163"/>
    </source>
</evidence>
<evidence type="ECO:0000256" key="1">
    <source>
        <dbReference type="ARBA" id="ARBA00022478"/>
    </source>
</evidence>
<dbReference type="PROSITE" id="PS50880">
    <property type="entry name" value="TOPRIM"/>
    <property type="match status" value="1"/>
</dbReference>
<comment type="caution">
    <text evidence="8">The sequence shown here is derived from an EMBL/GenBank/DDBJ whole genome shotgun (WGS) entry which is preliminary data.</text>
</comment>
<evidence type="ECO:0000313" key="9">
    <source>
        <dbReference type="Proteomes" id="UP001254165"/>
    </source>
</evidence>
<proteinExistence type="predicted"/>
<keyword evidence="3" id="KW-0808">Transferase</keyword>
<dbReference type="SUPFAM" id="SSF57783">
    <property type="entry name" value="Zinc beta-ribbon"/>
    <property type="match status" value="1"/>
</dbReference>
<reference evidence="8 9" key="1">
    <citation type="submission" date="2023-07" db="EMBL/GenBank/DDBJ databases">
        <title>Novel species of Thermanaerothrix with wide hydrolytic capabilities.</title>
        <authorList>
            <person name="Zayulina K.S."/>
            <person name="Podosokorskaya O.A."/>
            <person name="Elcheninov A.G."/>
        </authorList>
    </citation>
    <scope>NUCLEOTIDE SEQUENCE [LARGE SCALE GENOMIC DNA]</scope>
    <source>
        <strain evidence="8 9">4228-RoL</strain>
        <plasmid evidence="8">p4228-RoL</plasmid>
    </source>
</reference>
<dbReference type="EMBL" id="JAUHMF010000010">
    <property type="protein sequence ID" value="MDT8899503.1"/>
    <property type="molecule type" value="Genomic_DNA"/>
</dbReference>
<organism evidence="8 9">
    <name type="scientific">Thermanaerothrix solaris</name>
    <dbReference type="NCBI Taxonomy" id="3058434"/>
    <lineage>
        <taxon>Bacteria</taxon>
        <taxon>Bacillati</taxon>
        <taxon>Chloroflexota</taxon>
        <taxon>Anaerolineae</taxon>
        <taxon>Anaerolineales</taxon>
        <taxon>Anaerolineaceae</taxon>
        <taxon>Thermanaerothrix</taxon>
    </lineage>
</organism>
<protein>
    <submittedName>
        <fullName evidence="8">Toprim domain-containing protein</fullName>
    </submittedName>
</protein>
<dbReference type="PANTHER" id="PTHR30313:SF2">
    <property type="entry name" value="DNA PRIMASE"/>
    <property type="match status" value="1"/>
</dbReference>
<keyword evidence="5" id="KW-0235">DNA replication</keyword>
<evidence type="ECO:0000256" key="2">
    <source>
        <dbReference type="ARBA" id="ARBA00022515"/>
    </source>
</evidence>
<evidence type="ECO:0000259" key="7">
    <source>
        <dbReference type="PROSITE" id="PS50880"/>
    </source>
</evidence>
<keyword evidence="4" id="KW-0548">Nucleotidyltransferase</keyword>
<dbReference type="Pfam" id="PF13155">
    <property type="entry name" value="Toprim_2"/>
    <property type="match status" value="1"/>
</dbReference>
<geneLocation type="plasmid" evidence="8">
    <name>p4228-RoL</name>
</geneLocation>
<evidence type="ECO:0000256" key="4">
    <source>
        <dbReference type="ARBA" id="ARBA00022695"/>
    </source>
</evidence>
<evidence type="ECO:0000256" key="3">
    <source>
        <dbReference type="ARBA" id="ARBA00022679"/>
    </source>
</evidence>
<name>A0ABU3NRN0_9CHLR</name>
<dbReference type="Proteomes" id="UP001254165">
    <property type="component" value="Unassembled WGS sequence"/>
</dbReference>
<dbReference type="SUPFAM" id="SSF56731">
    <property type="entry name" value="DNA primase core"/>
    <property type="match status" value="1"/>
</dbReference>
<dbReference type="Gene3D" id="3.90.580.10">
    <property type="entry name" value="Zinc finger, CHC2-type domain"/>
    <property type="match status" value="1"/>
</dbReference>
<dbReference type="RefSeq" id="WP_315626285.1">
    <property type="nucleotide sequence ID" value="NZ_JAUHMF010000010.1"/>
</dbReference>
<accession>A0ABU3NRN0</accession>
<dbReference type="SMART" id="SM00493">
    <property type="entry name" value="TOPRIM"/>
    <property type="match status" value="1"/>
</dbReference>
<keyword evidence="1" id="KW-0240">DNA-directed RNA polymerase</keyword>
<keyword evidence="9" id="KW-1185">Reference proteome</keyword>
<keyword evidence="2" id="KW-0639">Primosome</keyword>
<evidence type="ECO:0000256" key="5">
    <source>
        <dbReference type="ARBA" id="ARBA00022705"/>
    </source>
</evidence>
<dbReference type="Gene3D" id="3.40.1360.10">
    <property type="match status" value="1"/>
</dbReference>
<dbReference type="CDD" id="cd01029">
    <property type="entry name" value="TOPRIM_primases"/>
    <property type="match status" value="1"/>
</dbReference>
<feature type="domain" description="Toprim" evidence="7">
    <location>
        <begin position="206"/>
        <end position="294"/>
    </location>
</feature>
<keyword evidence="6" id="KW-0804">Transcription</keyword>
<evidence type="ECO:0000313" key="8">
    <source>
        <dbReference type="EMBL" id="MDT8899503.1"/>
    </source>
</evidence>
<dbReference type="InterPro" id="IPR036977">
    <property type="entry name" value="DNA_primase_Znf_CHC2"/>
</dbReference>
<keyword evidence="8" id="KW-0614">Plasmid</keyword>